<dbReference type="OrthoDB" id="9801763at2"/>
<dbReference type="GO" id="GO:0106435">
    <property type="term" value="F:carboxylesterase activity"/>
    <property type="evidence" value="ECO:0007669"/>
    <property type="project" value="UniProtKB-EC"/>
</dbReference>
<keyword evidence="2 4" id="KW-0378">Hydrolase</keyword>
<dbReference type="InterPro" id="IPR050565">
    <property type="entry name" value="LYPA1-2/EST-like"/>
</dbReference>
<name>A0A380MZ79_9GAMM</name>
<dbReference type="PANTHER" id="PTHR10655:SF17">
    <property type="entry name" value="LYSOPHOSPHOLIPASE-LIKE PROTEIN 1"/>
    <property type="match status" value="1"/>
</dbReference>
<dbReference type="Gene3D" id="3.40.50.1820">
    <property type="entry name" value="alpha/beta hydrolase"/>
    <property type="match status" value="1"/>
</dbReference>
<dbReference type="PANTHER" id="PTHR10655">
    <property type="entry name" value="LYSOPHOSPHOLIPASE-RELATED"/>
    <property type="match status" value="1"/>
</dbReference>
<dbReference type="Pfam" id="PF02230">
    <property type="entry name" value="Abhydrolase_2"/>
    <property type="match status" value="1"/>
</dbReference>
<dbReference type="SUPFAM" id="SSF53474">
    <property type="entry name" value="alpha/beta-Hydrolases"/>
    <property type="match status" value="1"/>
</dbReference>
<proteinExistence type="inferred from homology"/>
<dbReference type="RefSeq" id="WP_072576566.1">
    <property type="nucleotide sequence ID" value="NZ_LWHB01000083.1"/>
</dbReference>
<comment type="similarity">
    <text evidence="1">Belongs to the AB hydrolase superfamily. AB hydrolase 2 family.</text>
</comment>
<gene>
    <name evidence="4" type="primary">estB</name>
    <name evidence="4" type="ORF">NCTC13337_02659</name>
</gene>
<dbReference type="InterPro" id="IPR029058">
    <property type="entry name" value="AB_hydrolase_fold"/>
</dbReference>
<evidence type="ECO:0000313" key="5">
    <source>
        <dbReference type="Proteomes" id="UP000254601"/>
    </source>
</evidence>
<feature type="domain" description="Phospholipase/carboxylesterase/thioesterase" evidence="3">
    <location>
        <begin position="11"/>
        <end position="210"/>
    </location>
</feature>
<sequence length="214" mass="23748">MTQPLKRITHSAIETPTHTIIWMHGLGASADDFLSIIPHLNLNIGTQIIFPQAPVRPITVNNGMWMPGWYDIKSFSFSEVDNVGIAQSVAQIGEIYQDQISQGIAAQNIYFAGFSQGGVMALTLGTQYLCGGILALSCYLTDPESLPKATEHSPSIMQMHGRHDPIVAYALGEYAHQRLLEQGYDAQWKSYDMGHEICFPQIIDIAKWLKSQNL</sequence>
<evidence type="ECO:0000256" key="2">
    <source>
        <dbReference type="ARBA" id="ARBA00022801"/>
    </source>
</evidence>
<evidence type="ECO:0000313" key="4">
    <source>
        <dbReference type="EMBL" id="SUO97865.1"/>
    </source>
</evidence>
<protein>
    <submittedName>
        <fullName evidence="4">Carboxylesterase 2</fullName>
        <ecNumber evidence="4">3.1.1.1</ecNumber>
    </submittedName>
</protein>
<accession>A0A380MZ79</accession>
<dbReference type="EC" id="3.1.1.1" evidence="4"/>
<dbReference type="Proteomes" id="UP000254601">
    <property type="component" value="Unassembled WGS sequence"/>
</dbReference>
<dbReference type="EMBL" id="UHIC01000001">
    <property type="protein sequence ID" value="SUO97865.1"/>
    <property type="molecule type" value="Genomic_DNA"/>
</dbReference>
<dbReference type="AlphaFoldDB" id="A0A380MZ79"/>
<organism evidence="4 5">
    <name type="scientific">Suttonella ornithocola</name>
    <dbReference type="NCBI Taxonomy" id="279832"/>
    <lineage>
        <taxon>Bacteria</taxon>
        <taxon>Pseudomonadati</taxon>
        <taxon>Pseudomonadota</taxon>
        <taxon>Gammaproteobacteria</taxon>
        <taxon>Cardiobacteriales</taxon>
        <taxon>Cardiobacteriaceae</taxon>
        <taxon>Suttonella</taxon>
    </lineage>
</organism>
<evidence type="ECO:0000259" key="3">
    <source>
        <dbReference type="Pfam" id="PF02230"/>
    </source>
</evidence>
<dbReference type="InterPro" id="IPR003140">
    <property type="entry name" value="PLipase/COase/thioEstase"/>
</dbReference>
<keyword evidence="5" id="KW-1185">Reference proteome</keyword>
<evidence type="ECO:0000256" key="1">
    <source>
        <dbReference type="ARBA" id="ARBA00006499"/>
    </source>
</evidence>
<reference evidence="4 5" key="1">
    <citation type="submission" date="2018-06" db="EMBL/GenBank/DDBJ databases">
        <authorList>
            <consortium name="Pathogen Informatics"/>
            <person name="Doyle S."/>
        </authorList>
    </citation>
    <scope>NUCLEOTIDE SEQUENCE [LARGE SCALE GENOMIC DNA]</scope>
    <source>
        <strain evidence="4 5">NCTC13337</strain>
    </source>
</reference>